<dbReference type="EMBL" id="JAVAIL010000003">
    <property type="protein sequence ID" value="MDP4539986.1"/>
    <property type="molecule type" value="Genomic_DNA"/>
</dbReference>
<dbReference type="Proteomes" id="UP001235664">
    <property type="component" value="Unassembled WGS sequence"/>
</dbReference>
<protein>
    <submittedName>
        <fullName evidence="2">TIGR01244 family sulfur transferase</fullName>
    </submittedName>
</protein>
<keyword evidence="2" id="KW-0808">Transferase</keyword>
<name>A0ABT9H9J1_9SPHN</name>
<evidence type="ECO:0000313" key="2">
    <source>
        <dbReference type="EMBL" id="MDP4539986.1"/>
    </source>
</evidence>
<dbReference type="InterPro" id="IPR029021">
    <property type="entry name" value="Prot-tyrosine_phosphatase-like"/>
</dbReference>
<dbReference type="InterPro" id="IPR005939">
    <property type="entry name" value="BLH_phosphatase-like"/>
</dbReference>
<comment type="caution">
    <text evidence="2">The sequence shown here is derived from an EMBL/GenBank/DDBJ whole genome shotgun (WGS) entry which is preliminary data.</text>
</comment>
<dbReference type="GO" id="GO:0016740">
    <property type="term" value="F:transferase activity"/>
    <property type="evidence" value="ECO:0007669"/>
    <property type="project" value="UniProtKB-KW"/>
</dbReference>
<dbReference type="Gene3D" id="3.90.190.10">
    <property type="entry name" value="Protein tyrosine phosphatase superfamily"/>
    <property type="match status" value="1"/>
</dbReference>
<accession>A0ABT9H9J1</accession>
<reference evidence="2 3" key="1">
    <citation type="submission" date="2023-08" db="EMBL/GenBank/DDBJ databases">
        <title>genomic of DY56.</title>
        <authorList>
            <person name="Wang Y."/>
        </authorList>
    </citation>
    <scope>NUCLEOTIDE SEQUENCE [LARGE SCALE GENOMIC DNA]</scope>
    <source>
        <strain evidence="2 3">DY56-A-20</strain>
    </source>
</reference>
<sequence length="137" mass="14601">MNFTQVADRFAVAPQLRPEELQAVADAGFDTIICNRPDAEEPGQPPAGTMREAAQAAGLCFHHIPVSGGEFPPSAVAAFAEACERAEGKVLAYCRTGTRSITLHALANTEELSADERIGRAQRAGYDLSSMRGRLGE</sequence>
<organism evidence="2 3">
    <name type="scientific">Qipengyuania benthica</name>
    <dbReference type="NCBI Taxonomy" id="3067651"/>
    <lineage>
        <taxon>Bacteria</taxon>
        <taxon>Pseudomonadati</taxon>
        <taxon>Pseudomonadota</taxon>
        <taxon>Alphaproteobacteria</taxon>
        <taxon>Sphingomonadales</taxon>
        <taxon>Erythrobacteraceae</taxon>
        <taxon>Qipengyuania</taxon>
    </lineage>
</organism>
<dbReference type="Pfam" id="PF04273">
    <property type="entry name" value="BLH_phosphatase"/>
    <property type="match status" value="1"/>
</dbReference>
<evidence type="ECO:0000313" key="3">
    <source>
        <dbReference type="Proteomes" id="UP001235664"/>
    </source>
</evidence>
<proteinExistence type="predicted"/>
<gene>
    <name evidence="2" type="ORF">Q9K01_10145</name>
</gene>
<dbReference type="CDD" id="cd14503">
    <property type="entry name" value="PTP-bact"/>
    <property type="match status" value="1"/>
</dbReference>
<dbReference type="RefSeq" id="WP_305930132.1">
    <property type="nucleotide sequence ID" value="NZ_JAVAIL010000003.1"/>
</dbReference>
<feature type="domain" description="Beta-lactamase hydrolase-like protein phosphatase-like" evidence="1">
    <location>
        <begin position="3"/>
        <end position="108"/>
    </location>
</feature>
<evidence type="ECO:0000259" key="1">
    <source>
        <dbReference type="Pfam" id="PF04273"/>
    </source>
</evidence>
<keyword evidence="3" id="KW-1185">Reference proteome</keyword>
<dbReference type="SUPFAM" id="SSF52799">
    <property type="entry name" value="(Phosphotyrosine protein) phosphatases II"/>
    <property type="match status" value="1"/>
</dbReference>
<dbReference type="NCBIfam" id="TIGR01244">
    <property type="entry name" value="TIGR01244 family sulfur transferase"/>
    <property type="match status" value="1"/>
</dbReference>